<organism evidence="2 4">
    <name type="scientific">Rhizophagus clarus</name>
    <dbReference type="NCBI Taxonomy" id="94130"/>
    <lineage>
        <taxon>Eukaryota</taxon>
        <taxon>Fungi</taxon>
        <taxon>Fungi incertae sedis</taxon>
        <taxon>Mucoromycota</taxon>
        <taxon>Glomeromycotina</taxon>
        <taxon>Glomeromycetes</taxon>
        <taxon>Glomerales</taxon>
        <taxon>Glomeraceae</taxon>
        <taxon>Rhizophagus</taxon>
    </lineage>
</organism>
<dbReference type="OrthoDB" id="2332752at2759"/>
<proteinExistence type="predicted"/>
<dbReference type="Pfam" id="PF12937">
    <property type="entry name" value="F-box-like"/>
    <property type="match status" value="1"/>
</dbReference>
<evidence type="ECO:0000259" key="1">
    <source>
        <dbReference type="Pfam" id="PF12937"/>
    </source>
</evidence>
<comment type="caution">
    <text evidence="2">The sequence shown here is derived from an EMBL/GenBank/DDBJ whole genome shotgun (WGS) entry which is preliminary data.</text>
</comment>
<dbReference type="Gene3D" id="3.80.10.10">
    <property type="entry name" value="Ribonuclease Inhibitor"/>
    <property type="match status" value="1"/>
</dbReference>
<reference evidence="2 4" key="1">
    <citation type="submission" date="2017-11" db="EMBL/GenBank/DDBJ databases">
        <title>The genome of Rhizophagus clarus HR1 reveals common genetic basis of auxotrophy among arbuscular mycorrhizal fungi.</title>
        <authorList>
            <person name="Kobayashi Y."/>
        </authorList>
    </citation>
    <scope>NUCLEOTIDE SEQUENCE [LARGE SCALE GENOMIC DNA]</scope>
    <source>
        <strain evidence="2 4">HR1</strain>
    </source>
</reference>
<dbReference type="InterPro" id="IPR001810">
    <property type="entry name" value="F-box_dom"/>
</dbReference>
<dbReference type="EMBL" id="BEXD01000026">
    <property type="protein sequence ID" value="GBB83500.1"/>
    <property type="molecule type" value="Genomic_DNA"/>
</dbReference>
<dbReference type="EMBL" id="BLAL01000180">
    <property type="protein sequence ID" value="GES88651.1"/>
    <property type="molecule type" value="Genomic_DNA"/>
</dbReference>
<evidence type="ECO:0000313" key="4">
    <source>
        <dbReference type="Proteomes" id="UP000247702"/>
    </source>
</evidence>
<sequence>MFSTLPTECLVEILKNLNMYYTLYPCIFVNREWCKAAMPLLWSDPWKHIFECYEEEDDDDELSEMLISTYISCLSENDRNFLVDSGIILMDWMKKGKPCFDYPAFLRNLNFNDISYSIEKFICKNIEKNDYYSNLINFLIEKIGNLFMKKIQKLDYLQFLDRFDQIIHVDYSHLVLRNLPKAKNAFEQIRKVVCRGDTNHEFLLELANCCKLIEDLEIFDIYEDNIALARLISSQKSLRSFHLEVSTNAPRNFEITNIQNSFQGIETLIDLQLYKLLLPLNLFTKCNRLQKLHFDSKYHDIQGLDEFVKQKFPDLRDLRIRVRNIYIIQISQLINNTQGFDKLCISGNVKDPENAIIFRDSIINKCVNLYSLSLAFQPIENFIPTLPLLFKTFKNLQFLDLMLSTSIDGLNIGDYLIEAALHIPKQLCYIHFPKNWYCDKESKTKFFDILDRNKVNLTILLHV</sequence>
<keyword evidence="4" id="KW-1185">Reference proteome</keyword>
<dbReference type="InterPro" id="IPR032675">
    <property type="entry name" value="LRR_dom_sf"/>
</dbReference>
<evidence type="ECO:0000313" key="3">
    <source>
        <dbReference type="EMBL" id="GES88651.1"/>
    </source>
</evidence>
<gene>
    <name evidence="3" type="ORF">RCL2_001558800</name>
    <name evidence="2" type="ORF">RclHR1_10200007</name>
</gene>
<name>A0A2Z6Q102_9GLOM</name>
<dbReference type="AlphaFoldDB" id="A0A2Z6Q102"/>
<dbReference type="Proteomes" id="UP000247702">
    <property type="component" value="Unassembled WGS sequence"/>
</dbReference>
<dbReference type="Proteomes" id="UP000615446">
    <property type="component" value="Unassembled WGS sequence"/>
</dbReference>
<dbReference type="SUPFAM" id="SSF52047">
    <property type="entry name" value="RNI-like"/>
    <property type="match status" value="1"/>
</dbReference>
<evidence type="ECO:0000313" key="2">
    <source>
        <dbReference type="EMBL" id="GBB83500.1"/>
    </source>
</evidence>
<feature type="domain" description="F-box" evidence="1">
    <location>
        <begin position="2"/>
        <end position="44"/>
    </location>
</feature>
<protein>
    <recommendedName>
        <fullName evidence="1">F-box domain-containing protein</fullName>
    </recommendedName>
</protein>
<reference evidence="3" key="2">
    <citation type="submission" date="2019-10" db="EMBL/GenBank/DDBJ databases">
        <title>Conservation and host-specific expression of non-tandemly repeated heterogenous ribosome RNA gene in arbuscular mycorrhizal fungi.</title>
        <authorList>
            <person name="Maeda T."/>
            <person name="Kobayashi Y."/>
            <person name="Nakagawa T."/>
            <person name="Ezawa T."/>
            <person name="Yamaguchi K."/>
            <person name="Bino T."/>
            <person name="Nishimoto Y."/>
            <person name="Shigenobu S."/>
            <person name="Kawaguchi M."/>
        </authorList>
    </citation>
    <scope>NUCLEOTIDE SEQUENCE</scope>
    <source>
        <strain evidence="3">HR1</strain>
    </source>
</reference>
<accession>A0A2Z6Q102</accession>